<organism evidence="1 2">
    <name type="scientific">Oceaniferula marina</name>
    <dbReference type="NCBI Taxonomy" id="2748318"/>
    <lineage>
        <taxon>Bacteria</taxon>
        <taxon>Pseudomonadati</taxon>
        <taxon>Verrucomicrobiota</taxon>
        <taxon>Verrucomicrobiia</taxon>
        <taxon>Verrucomicrobiales</taxon>
        <taxon>Verrucomicrobiaceae</taxon>
        <taxon>Oceaniferula</taxon>
    </lineage>
</organism>
<accession>A0A851GDL1</accession>
<dbReference type="Proteomes" id="UP000557872">
    <property type="component" value="Unassembled WGS sequence"/>
</dbReference>
<dbReference type="RefSeq" id="WP_178932018.1">
    <property type="nucleotide sequence ID" value="NZ_JACBAZ010000002.1"/>
</dbReference>
<dbReference type="EMBL" id="JACBAZ010000002">
    <property type="protein sequence ID" value="NWK55506.1"/>
    <property type="molecule type" value="Genomic_DNA"/>
</dbReference>
<sequence>MVPAPFLRRALPKNSFISAIVPSVYYLVLGTSDLSFEDTEVQLGGCYEYRLVRLFTNGPLSATGYIHAGVRLPLEDRRGAVLLLVKVSAGLARLIRRAPFLPIEYCAPVSSLSSC</sequence>
<protein>
    <submittedName>
        <fullName evidence="1">Uncharacterized protein</fullName>
    </submittedName>
</protein>
<proteinExistence type="predicted"/>
<dbReference type="AlphaFoldDB" id="A0A851GDL1"/>
<gene>
    <name evidence="1" type="ORF">HW115_07780</name>
</gene>
<evidence type="ECO:0000313" key="2">
    <source>
        <dbReference type="Proteomes" id="UP000557872"/>
    </source>
</evidence>
<evidence type="ECO:0000313" key="1">
    <source>
        <dbReference type="EMBL" id="NWK55506.1"/>
    </source>
</evidence>
<keyword evidence="2" id="KW-1185">Reference proteome</keyword>
<name>A0A851GDL1_9BACT</name>
<reference evidence="1 2" key="1">
    <citation type="submission" date="2020-07" db="EMBL/GenBank/DDBJ databases">
        <title>Roseicoccus Jingziensis gen. nov., sp. nov., isolated from coastal seawater.</title>
        <authorList>
            <person name="Feng X."/>
        </authorList>
    </citation>
    <scope>NUCLEOTIDE SEQUENCE [LARGE SCALE GENOMIC DNA]</scope>
    <source>
        <strain evidence="1 2">N1E253</strain>
    </source>
</reference>
<comment type="caution">
    <text evidence="1">The sequence shown here is derived from an EMBL/GenBank/DDBJ whole genome shotgun (WGS) entry which is preliminary data.</text>
</comment>